<evidence type="ECO:0000313" key="2">
    <source>
        <dbReference type="Proteomes" id="UP000319783"/>
    </source>
</evidence>
<evidence type="ECO:0000313" key="1">
    <source>
        <dbReference type="EMBL" id="TLD42640.1"/>
    </source>
</evidence>
<dbReference type="AlphaFoldDB" id="A0A533QPY4"/>
<protein>
    <submittedName>
        <fullName evidence="1">Uncharacterized protein</fullName>
    </submittedName>
</protein>
<dbReference type="Proteomes" id="UP000319783">
    <property type="component" value="Unassembled WGS sequence"/>
</dbReference>
<organism evidence="1 2">
    <name type="scientific">Candidatus Jettenia ecosi</name>
    <dbReference type="NCBI Taxonomy" id="2494326"/>
    <lineage>
        <taxon>Bacteria</taxon>
        <taxon>Pseudomonadati</taxon>
        <taxon>Planctomycetota</taxon>
        <taxon>Candidatus Brocadiia</taxon>
        <taxon>Candidatus Brocadiales</taxon>
        <taxon>Candidatus Brocadiaceae</taxon>
        <taxon>Candidatus Jettenia</taxon>
    </lineage>
</organism>
<reference evidence="1 2" key="1">
    <citation type="submission" date="2019-04" db="EMBL/GenBank/DDBJ databases">
        <title>Genome of a novel bacterium Candidatus Jettenia ecosi reconstructed from metagenome of an anammox bioreactor.</title>
        <authorList>
            <person name="Mardanov A.V."/>
            <person name="Beletsky A.V."/>
            <person name="Ravin N.V."/>
            <person name="Botchkova E.A."/>
            <person name="Litti Y.V."/>
            <person name="Nozhevnikova A.N."/>
        </authorList>
    </citation>
    <scope>NUCLEOTIDE SEQUENCE [LARGE SCALE GENOMIC DNA]</scope>
    <source>
        <strain evidence="1">J2</strain>
    </source>
</reference>
<dbReference type="EMBL" id="SULG01000016">
    <property type="protein sequence ID" value="TLD42640.1"/>
    <property type="molecule type" value="Genomic_DNA"/>
</dbReference>
<comment type="caution">
    <text evidence="1">The sequence shown here is derived from an EMBL/GenBank/DDBJ whole genome shotgun (WGS) entry which is preliminary data.</text>
</comment>
<proteinExistence type="predicted"/>
<sequence length="61" mass="7259">MVVHYENRDYCVKISLFSKPFAFPYRMISLHFFFNQQKAVYLLAILCIKIARSRKNLEGAK</sequence>
<gene>
    <name evidence="1" type="ORF">JETT_1094</name>
</gene>
<name>A0A533QPY4_9BACT</name>
<accession>A0A533QPY4</accession>